<dbReference type="EMBL" id="BARU01024314">
    <property type="protein sequence ID" value="GAH48436.1"/>
    <property type="molecule type" value="Genomic_DNA"/>
</dbReference>
<evidence type="ECO:0000313" key="1">
    <source>
        <dbReference type="EMBL" id="GAH48436.1"/>
    </source>
</evidence>
<organism evidence="1">
    <name type="scientific">marine sediment metagenome</name>
    <dbReference type="NCBI Taxonomy" id="412755"/>
    <lineage>
        <taxon>unclassified sequences</taxon>
        <taxon>metagenomes</taxon>
        <taxon>ecological metagenomes</taxon>
    </lineage>
</organism>
<name>X1FRX5_9ZZZZ</name>
<accession>X1FRX5</accession>
<feature type="non-terminal residue" evidence="1">
    <location>
        <position position="235"/>
    </location>
</feature>
<gene>
    <name evidence="1" type="ORF">S03H2_39343</name>
</gene>
<comment type="caution">
    <text evidence="1">The sequence shown here is derived from an EMBL/GenBank/DDBJ whole genome shotgun (WGS) entry which is preliminary data.</text>
</comment>
<proteinExistence type="predicted"/>
<dbReference type="AlphaFoldDB" id="X1FRX5"/>
<sequence>MALVKFGGGVIQMSGSIAGNTYARNRFGNYVRSRTKPTNPKSAQQVAIRASIASLADRWSQVLDDAKRQSWNLYGASVNMKNRLGETVNLTGFNHFIRSNAIKCVYKKTLSDDGPGIFELPGQDPEMAVTATEDPQQISVAYDKDRAWNDETGGFLWVYQGVPQNAQRNFFAGPWRLLGSVIGETGVPVASPLVATPQFPIAEGQRLWVYARIQRADGRLSEIFRADCFVTENGA</sequence>
<reference evidence="1" key="1">
    <citation type="journal article" date="2014" name="Front. Microbiol.">
        <title>High frequency of phylogenetically diverse reductive dehalogenase-homologous genes in deep subseafloor sedimentary metagenomes.</title>
        <authorList>
            <person name="Kawai M."/>
            <person name="Futagami T."/>
            <person name="Toyoda A."/>
            <person name="Takaki Y."/>
            <person name="Nishi S."/>
            <person name="Hori S."/>
            <person name="Arai W."/>
            <person name="Tsubouchi T."/>
            <person name="Morono Y."/>
            <person name="Uchiyama I."/>
            <person name="Ito T."/>
            <person name="Fujiyama A."/>
            <person name="Inagaki F."/>
            <person name="Takami H."/>
        </authorList>
    </citation>
    <scope>NUCLEOTIDE SEQUENCE</scope>
    <source>
        <strain evidence="1">Expedition CK06-06</strain>
    </source>
</reference>
<protein>
    <submittedName>
        <fullName evidence="1">Uncharacterized protein</fullName>
    </submittedName>
</protein>